<name>A0A9Q9AJW0_9PEZI</name>
<dbReference type="EMBL" id="CP099419">
    <property type="protein sequence ID" value="USW49254.1"/>
    <property type="molecule type" value="Genomic_DNA"/>
</dbReference>
<proteinExistence type="predicted"/>
<evidence type="ECO:0000256" key="1">
    <source>
        <dbReference type="SAM" id="SignalP"/>
    </source>
</evidence>
<accession>A0A9Q9AJW0</accession>
<evidence type="ECO:0008006" key="4">
    <source>
        <dbReference type="Google" id="ProtNLM"/>
    </source>
</evidence>
<dbReference type="Proteomes" id="UP001056384">
    <property type="component" value="Chromosome 2"/>
</dbReference>
<sequence length="189" mass="21237">MHLSTLTTFGIAALAYLATAYRPPRPMQPHMLPQCVKFEPGCESGKLTAGMVLQALDPVHLFVKSIWGVAARKRNHATILLFKPNAKGEHCRGEDQETWFGGKNDHKITIGKMQCRDFKPWPIANMSMNYKTPDNKVDNHCQLTFFDGKQCTGETVYQINGALELDMINAQSYCHRMDFAKSVQMGPCT</sequence>
<keyword evidence="3" id="KW-1185">Reference proteome</keyword>
<feature type="signal peptide" evidence="1">
    <location>
        <begin position="1"/>
        <end position="20"/>
    </location>
</feature>
<feature type="chain" id="PRO_5040380007" description="Secreted protein" evidence="1">
    <location>
        <begin position="21"/>
        <end position="189"/>
    </location>
</feature>
<evidence type="ECO:0000313" key="2">
    <source>
        <dbReference type="EMBL" id="USW49254.1"/>
    </source>
</evidence>
<gene>
    <name evidence="2" type="ORF">Slin15195_G025730</name>
</gene>
<reference evidence="2" key="1">
    <citation type="submission" date="2022-06" db="EMBL/GenBank/DDBJ databases">
        <title>Complete genome sequences of two strains of the flax pathogen Septoria linicola.</title>
        <authorList>
            <person name="Lapalu N."/>
            <person name="Simon A."/>
            <person name="Demenou B."/>
            <person name="Paumier D."/>
            <person name="Guillot M.-P."/>
            <person name="Gout L."/>
            <person name="Valade R."/>
        </authorList>
    </citation>
    <scope>NUCLEOTIDE SEQUENCE</scope>
    <source>
        <strain evidence="2">SE15195</strain>
    </source>
</reference>
<evidence type="ECO:0000313" key="3">
    <source>
        <dbReference type="Proteomes" id="UP001056384"/>
    </source>
</evidence>
<organism evidence="2 3">
    <name type="scientific">Septoria linicola</name>
    <dbReference type="NCBI Taxonomy" id="215465"/>
    <lineage>
        <taxon>Eukaryota</taxon>
        <taxon>Fungi</taxon>
        <taxon>Dikarya</taxon>
        <taxon>Ascomycota</taxon>
        <taxon>Pezizomycotina</taxon>
        <taxon>Dothideomycetes</taxon>
        <taxon>Dothideomycetidae</taxon>
        <taxon>Mycosphaerellales</taxon>
        <taxon>Mycosphaerellaceae</taxon>
        <taxon>Septoria</taxon>
    </lineage>
</organism>
<dbReference type="AlphaFoldDB" id="A0A9Q9AJW0"/>
<keyword evidence="1" id="KW-0732">Signal</keyword>
<protein>
    <recommendedName>
        <fullName evidence="4">Secreted protein</fullName>
    </recommendedName>
</protein>